<proteinExistence type="predicted"/>
<sequence>MDHSNTDMFQQFAAVTSVTVPAKTKLGEWTRELIFSPTDSPILHVFRAYFFISTWRASGGALLLLQNIDHTFAEPTSNGAESNTNLFTVLPKGKTESEAAPNCWSSVKQDPIRFSTRVGGPLLLEKRTNKKTFRFYDKLSLLIRFKTSAKSLIASDHNRKLASNKAGKPVISKRNHVNIYFNNPGTAMIMTSDE</sequence>
<evidence type="ECO:0000313" key="1">
    <source>
        <dbReference type="EMBL" id="CAH0102622.1"/>
    </source>
</evidence>
<dbReference type="OrthoDB" id="10250354at2759"/>
<evidence type="ECO:0000313" key="2">
    <source>
        <dbReference type="Proteomes" id="UP000789390"/>
    </source>
</evidence>
<dbReference type="EMBL" id="CAKKLH010000089">
    <property type="protein sequence ID" value="CAH0102622.1"/>
    <property type="molecule type" value="Genomic_DNA"/>
</dbReference>
<dbReference type="Proteomes" id="UP000789390">
    <property type="component" value="Unassembled WGS sequence"/>
</dbReference>
<comment type="caution">
    <text evidence="1">The sequence shown here is derived from an EMBL/GenBank/DDBJ whole genome shotgun (WGS) entry which is preliminary data.</text>
</comment>
<protein>
    <submittedName>
        <fullName evidence="1">Uncharacterized protein</fullName>
    </submittedName>
</protein>
<name>A0A8J2WD77_9CRUS</name>
<gene>
    <name evidence="1" type="ORF">DGAL_LOCUS5059</name>
</gene>
<accession>A0A8J2WD77</accession>
<keyword evidence="2" id="KW-1185">Reference proteome</keyword>
<dbReference type="AlphaFoldDB" id="A0A8J2WD77"/>
<reference evidence="1" key="1">
    <citation type="submission" date="2021-11" db="EMBL/GenBank/DDBJ databases">
        <authorList>
            <person name="Schell T."/>
        </authorList>
    </citation>
    <scope>NUCLEOTIDE SEQUENCE</scope>
    <source>
        <strain evidence="1">M5</strain>
    </source>
</reference>
<organism evidence="1 2">
    <name type="scientific">Daphnia galeata</name>
    <dbReference type="NCBI Taxonomy" id="27404"/>
    <lineage>
        <taxon>Eukaryota</taxon>
        <taxon>Metazoa</taxon>
        <taxon>Ecdysozoa</taxon>
        <taxon>Arthropoda</taxon>
        <taxon>Crustacea</taxon>
        <taxon>Branchiopoda</taxon>
        <taxon>Diplostraca</taxon>
        <taxon>Cladocera</taxon>
        <taxon>Anomopoda</taxon>
        <taxon>Daphniidae</taxon>
        <taxon>Daphnia</taxon>
    </lineage>
</organism>